<sequence length="257" mass="28576">MTNSPLQLVVCQVRHERNLAVADVTKALAIREALGDYKLEEARQQQIEFLASPEGVSPLSTPLEQHGWRLRSRDVTGWTVSLRPESFALESSGYTSWTDFRDRLEPLVRAVHEHLKPAAELRLGLRYIDRIKLPDIARPLDWQGYIDDRLLGPLLNTQLGASIRGQQQAVQLQGPNGSQVLLRHGVEADDSGGWPYVLDTDCSRGDSRAFDADDVLEGAHSLHRLALQIFQTAVTPALIKRLIEGEAEHDTHAGANS</sequence>
<dbReference type="InterPro" id="IPR026349">
    <property type="entry name" value="CHP04255"/>
</dbReference>
<reference evidence="1 2" key="1">
    <citation type="submission" date="2020-06" db="EMBL/GenBank/DDBJ databases">
        <title>Actinokineospora xiongansis sp. nov., isolated from soil of Baiyangdian.</title>
        <authorList>
            <person name="Zhang X."/>
        </authorList>
    </citation>
    <scope>NUCLEOTIDE SEQUENCE [LARGE SCALE GENOMIC DNA]</scope>
    <source>
        <strain evidence="1 2">HBU206404</strain>
    </source>
</reference>
<proteinExistence type="predicted"/>
<comment type="caution">
    <text evidence="1">The sequence shown here is derived from an EMBL/GenBank/DDBJ whole genome shotgun (WGS) entry which is preliminary data.</text>
</comment>
<accession>A0ABR7LDA2</accession>
<dbReference type="NCBIfam" id="TIGR04255">
    <property type="entry name" value="sporadTIGR04255"/>
    <property type="match status" value="1"/>
</dbReference>
<dbReference type="Proteomes" id="UP000734823">
    <property type="component" value="Unassembled WGS sequence"/>
</dbReference>
<dbReference type="EMBL" id="JABVED010000019">
    <property type="protein sequence ID" value="MBC6450686.1"/>
    <property type="molecule type" value="Genomic_DNA"/>
</dbReference>
<name>A0ABR7LDA2_9PSEU</name>
<keyword evidence="2" id="KW-1185">Reference proteome</keyword>
<gene>
    <name evidence="1" type="ORF">GPZ80_26345</name>
</gene>
<organism evidence="1 2">
    <name type="scientific">Actinokineospora xionganensis</name>
    <dbReference type="NCBI Taxonomy" id="2684470"/>
    <lineage>
        <taxon>Bacteria</taxon>
        <taxon>Bacillati</taxon>
        <taxon>Actinomycetota</taxon>
        <taxon>Actinomycetes</taxon>
        <taxon>Pseudonocardiales</taxon>
        <taxon>Pseudonocardiaceae</taxon>
        <taxon>Actinokineospora</taxon>
    </lineage>
</organism>
<evidence type="ECO:0000313" key="1">
    <source>
        <dbReference type="EMBL" id="MBC6450686.1"/>
    </source>
</evidence>
<protein>
    <submittedName>
        <fullName evidence="1">TIGR04255 family protein</fullName>
    </submittedName>
</protein>
<evidence type="ECO:0000313" key="2">
    <source>
        <dbReference type="Proteomes" id="UP000734823"/>
    </source>
</evidence>
<dbReference type="RefSeq" id="WP_187223783.1">
    <property type="nucleotide sequence ID" value="NZ_JABVED010000019.1"/>
</dbReference>